<dbReference type="Gene3D" id="4.10.740.10">
    <property type="entry name" value="Coagulation Factor IX"/>
    <property type="match status" value="1"/>
</dbReference>
<evidence type="ECO:0000256" key="11">
    <source>
        <dbReference type="ARBA" id="ARBA00023157"/>
    </source>
</evidence>
<keyword evidence="3 14" id="KW-0245">EGF-like domain</keyword>
<dbReference type="GO" id="GO:0005509">
    <property type="term" value="F:calcium ion binding"/>
    <property type="evidence" value="ECO:0007669"/>
    <property type="project" value="InterPro"/>
</dbReference>
<keyword evidence="10" id="KW-0865">Zymogen</keyword>
<reference evidence="19" key="1">
    <citation type="submission" date="2021-02" db="EMBL/GenBank/DDBJ databases">
        <title>Comparative genomics reveals that relaxation of natural selection precedes convergent phenotypic evolution of cavefish.</title>
        <authorList>
            <person name="Peng Z."/>
        </authorList>
    </citation>
    <scope>NUCLEOTIDE SEQUENCE</scope>
    <source>
        <tissue evidence="19">Muscle</tissue>
    </source>
</reference>
<accession>A0A9W7X0K0</accession>
<dbReference type="InterPro" id="IPR000742">
    <property type="entry name" value="EGF"/>
</dbReference>
<dbReference type="InterPro" id="IPR001314">
    <property type="entry name" value="Peptidase_S1A"/>
</dbReference>
<evidence type="ECO:0000313" key="20">
    <source>
        <dbReference type="Proteomes" id="UP001059041"/>
    </source>
</evidence>
<dbReference type="InterPro" id="IPR000294">
    <property type="entry name" value="GLA_domain"/>
</dbReference>
<dbReference type="GO" id="GO:0007596">
    <property type="term" value="P:blood coagulation"/>
    <property type="evidence" value="ECO:0007669"/>
    <property type="project" value="InterPro"/>
</dbReference>
<evidence type="ECO:0000259" key="17">
    <source>
        <dbReference type="PROSITE" id="PS50240"/>
    </source>
</evidence>
<dbReference type="PROSITE" id="PS50026">
    <property type="entry name" value="EGF_3"/>
    <property type="match status" value="1"/>
</dbReference>
<dbReference type="Pfam" id="PF00008">
    <property type="entry name" value="EGF"/>
    <property type="match status" value="1"/>
</dbReference>
<evidence type="ECO:0000256" key="3">
    <source>
        <dbReference type="ARBA" id="ARBA00022536"/>
    </source>
</evidence>
<keyword evidence="11 14" id="KW-1015">Disulfide bond</keyword>
<dbReference type="Pfam" id="PF00089">
    <property type="entry name" value="Trypsin"/>
    <property type="match status" value="1"/>
</dbReference>
<dbReference type="Pfam" id="PF00594">
    <property type="entry name" value="Gla"/>
    <property type="match status" value="1"/>
</dbReference>
<dbReference type="InterPro" id="IPR035972">
    <property type="entry name" value="GLA-like_dom_SF"/>
</dbReference>
<dbReference type="PROSITE" id="PS50998">
    <property type="entry name" value="GLA_2"/>
    <property type="match status" value="1"/>
</dbReference>
<dbReference type="CDD" id="cd00190">
    <property type="entry name" value="Tryp_SPc"/>
    <property type="match status" value="1"/>
</dbReference>
<keyword evidence="5" id="KW-0165">Cleavage on pair of basic residues</keyword>
<feature type="disulfide bond" evidence="14">
    <location>
        <begin position="64"/>
        <end position="73"/>
    </location>
</feature>
<sequence length="398" mass="44326">MGNLERECLEEKCSFEEAREVFEHTEATNEFWKTNSVKDHCISNPCQNNGLCMNQNAEFYMCLCTPGFSGRNCDQVMKDFPDSCLHDNGGCEHFCTDGSGQRNCSCADGYFTGSNGHNCLTHESFPCGKVPLLQGGGGDKELRDDTRSRIVGGTECPKGHCPWQVLLKYGEKGFCGGVILKPSWILTASHCLEKLKVKFLKIVAGEHDIEVEEGTEQVIQVEEIIMHPKYVSETADSDIALLRLRSPIVYSAYAVPVCLPLRDMAERELWAVSMHVVSGWGKRSEGGPTSRLLRRLNVPRIRTQECIEISNVSLTNNMFCAGYIEGKQDSCKGDSGGPLVTPYRNTTFLLGIVSWGKGCARPGSYGIYTRISNYLQWIHEHTSNNSTTAKIELEKQHK</sequence>
<dbReference type="Gene3D" id="2.10.25.10">
    <property type="entry name" value="Laminin"/>
    <property type="match status" value="2"/>
</dbReference>
<dbReference type="InterPro" id="IPR009003">
    <property type="entry name" value="Peptidase_S1_PA"/>
</dbReference>
<keyword evidence="12" id="KW-0325">Glycoprotein</keyword>
<evidence type="ECO:0000256" key="14">
    <source>
        <dbReference type="PROSITE-ProRule" id="PRU00076"/>
    </source>
</evidence>
<evidence type="ECO:0000256" key="7">
    <source>
        <dbReference type="ARBA" id="ARBA00022737"/>
    </source>
</evidence>
<dbReference type="Proteomes" id="UP001059041">
    <property type="component" value="Linkage Group LG4"/>
</dbReference>
<dbReference type="GO" id="GO:0006508">
    <property type="term" value="P:proteolysis"/>
    <property type="evidence" value="ECO:0007669"/>
    <property type="project" value="UniProtKB-KW"/>
</dbReference>
<keyword evidence="8 15" id="KW-0378">Hydrolase</keyword>
<dbReference type="PRINTS" id="PR00722">
    <property type="entry name" value="CHYMOTRYPSIN"/>
</dbReference>
<feature type="active site" description="Charge relay system" evidence="13">
    <location>
        <position position="190"/>
    </location>
</feature>
<evidence type="ECO:0000256" key="10">
    <source>
        <dbReference type="ARBA" id="ARBA00023145"/>
    </source>
</evidence>
<dbReference type="CDD" id="cd00054">
    <property type="entry name" value="EGF_CA"/>
    <property type="match status" value="1"/>
</dbReference>
<comment type="caution">
    <text evidence="14">Lacks conserved residue(s) required for the propagation of feature annotation.</text>
</comment>
<dbReference type="InterPro" id="IPR012224">
    <property type="entry name" value="Pept_S1A_FX"/>
</dbReference>
<evidence type="ECO:0000313" key="19">
    <source>
        <dbReference type="EMBL" id="KAI7811456.1"/>
    </source>
</evidence>
<evidence type="ECO:0000256" key="9">
    <source>
        <dbReference type="ARBA" id="ARBA00022837"/>
    </source>
</evidence>
<dbReference type="Gene3D" id="2.40.10.10">
    <property type="entry name" value="Trypsin-like serine proteases"/>
    <property type="match status" value="2"/>
</dbReference>
<dbReference type="InterPro" id="IPR017857">
    <property type="entry name" value="Coagulation_fac-like_Gla_dom"/>
</dbReference>
<dbReference type="InterPro" id="IPR001254">
    <property type="entry name" value="Trypsin_dom"/>
</dbReference>
<organism evidence="19 20">
    <name type="scientific">Triplophysa rosa</name>
    <name type="common">Cave loach</name>
    <dbReference type="NCBI Taxonomy" id="992332"/>
    <lineage>
        <taxon>Eukaryota</taxon>
        <taxon>Metazoa</taxon>
        <taxon>Chordata</taxon>
        <taxon>Craniata</taxon>
        <taxon>Vertebrata</taxon>
        <taxon>Euteleostomi</taxon>
        <taxon>Actinopterygii</taxon>
        <taxon>Neopterygii</taxon>
        <taxon>Teleostei</taxon>
        <taxon>Ostariophysi</taxon>
        <taxon>Cypriniformes</taxon>
        <taxon>Nemacheilidae</taxon>
        <taxon>Triplophysa</taxon>
    </lineage>
</organism>
<dbReference type="EMBL" id="JAFHDT010000004">
    <property type="protein sequence ID" value="KAI7811456.1"/>
    <property type="molecule type" value="Genomic_DNA"/>
</dbReference>
<evidence type="ECO:0000256" key="1">
    <source>
        <dbReference type="ARBA" id="ARBA00004613"/>
    </source>
</evidence>
<dbReference type="SUPFAM" id="SSF57196">
    <property type="entry name" value="EGF/Laminin"/>
    <property type="match status" value="2"/>
</dbReference>
<comment type="subcellular location">
    <subcellularLocation>
        <location evidence="1">Secreted</location>
    </subcellularLocation>
</comment>
<evidence type="ECO:0000256" key="13">
    <source>
        <dbReference type="PIRSR" id="PIRSR001143-1"/>
    </source>
</evidence>
<dbReference type="InterPro" id="IPR001881">
    <property type="entry name" value="EGF-like_Ca-bd_dom"/>
</dbReference>
<evidence type="ECO:0000256" key="4">
    <source>
        <dbReference type="ARBA" id="ARBA00022670"/>
    </source>
</evidence>
<keyword evidence="4 15" id="KW-0645">Protease</keyword>
<dbReference type="PROSITE" id="PS00134">
    <property type="entry name" value="TRYPSIN_HIS"/>
    <property type="match status" value="1"/>
</dbReference>
<keyword evidence="7" id="KW-0677">Repeat</keyword>
<proteinExistence type="predicted"/>
<evidence type="ECO:0000256" key="15">
    <source>
        <dbReference type="RuleBase" id="RU363034"/>
    </source>
</evidence>
<dbReference type="GO" id="GO:0004252">
    <property type="term" value="F:serine-type endopeptidase activity"/>
    <property type="evidence" value="ECO:0007669"/>
    <property type="project" value="InterPro"/>
</dbReference>
<evidence type="ECO:0000256" key="2">
    <source>
        <dbReference type="ARBA" id="ARBA00022525"/>
    </source>
</evidence>
<keyword evidence="15" id="KW-0720">Serine protease</keyword>
<dbReference type="FunFam" id="4.10.740.10:FF:000001">
    <property type="entry name" value="vitamin K-dependent protein S"/>
    <property type="match status" value="1"/>
</dbReference>
<feature type="domain" description="Gla" evidence="18">
    <location>
        <begin position="1"/>
        <end position="37"/>
    </location>
</feature>
<dbReference type="PANTHER" id="PTHR24278">
    <property type="entry name" value="COAGULATION FACTOR"/>
    <property type="match status" value="1"/>
</dbReference>
<dbReference type="SMART" id="SM00020">
    <property type="entry name" value="Tryp_SPc"/>
    <property type="match status" value="1"/>
</dbReference>
<dbReference type="PROSITE" id="PS50240">
    <property type="entry name" value="TRYPSIN_DOM"/>
    <property type="match status" value="1"/>
</dbReference>
<dbReference type="FunFam" id="2.10.25.10:FF:001111">
    <property type="entry name" value="Coagulation factor VII"/>
    <property type="match status" value="1"/>
</dbReference>
<dbReference type="InterPro" id="IPR018114">
    <property type="entry name" value="TRYPSIN_HIS"/>
</dbReference>
<evidence type="ECO:0000256" key="8">
    <source>
        <dbReference type="ARBA" id="ARBA00022801"/>
    </source>
</evidence>
<dbReference type="PROSITE" id="PS00011">
    <property type="entry name" value="GLA_1"/>
    <property type="match status" value="1"/>
</dbReference>
<dbReference type="SMART" id="SM00181">
    <property type="entry name" value="EGF"/>
    <property type="match status" value="2"/>
</dbReference>
<dbReference type="PROSITE" id="PS00135">
    <property type="entry name" value="TRYPSIN_SER"/>
    <property type="match status" value="1"/>
</dbReference>
<dbReference type="SMART" id="SM00179">
    <property type="entry name" value="EGF_CA"/>
    <property type="match status" value="1"/>
</dbReference>
<protein>
    <submittedName>
        <fullName evidence="19">Coagulation factor VII</fullName>
    </submittedName>
</protein>
<dbReference type="PANTHER" id="PTHR24278:SF26">
    <property type="entry name" value="COAGULATION FACTOR VII"/>
    <property type="match status" value="1"/>
</dbReference>
<keyword evidence="9" id="KW-0106">Calcium</keyword>
<dbReference type="PROSITE" id="PS01186">
    <property type="entry name" value="EGF_2"/>
    <property type="match status" value="1"/>
</dbReference>
<dbReference type="SUPFAM" id="SSF57630">
    <property type="entry name" value="GLA-domain"/>
    <property type="match status" value="1"/>
</dbReference>
<feature type="domain" description="EGF-like" evidence="16">
    <location>
        <begin position="37"/>
        <end position="74"/>
    </location>
</feature>
<feature type="domain" description="Peptidase S1" evidence="17">
    <location>
        <begin position="150"/>
        <end position="383"/>
    </location>
</feature>
<dbReference type="Pfam" id="PF14670">
    <property type="entry name" value="FXa_inhibition"/>
    <property type="match status" value="1"/>
</dbReference>
<dbReference type="PIRSF" id="PIRSF001143">
    <property type="entry name" value="Factor_X"/>
    <property type="match status" value="1"/>
</dbReference>
<name>A0A9W7X0K0_TRIRA</name>
<dbReference type="InterPro" id="IPR033116">
    <property type="entry name" value="TRYPSIN_SER"/>
</dbReference>
<dbReference type="FunFam" id="2.40.10.10:FF:000013">
    <property type="entry name" value="Coagulation factor X"/>
    <property type="match status" value="1"/>
</dbReference>
<evidence type="ECO:0000256" key="6">
    <source>
        <dbReference type="ARBA" id="ARBA00022729"/>
    </source>
</evidence>
<comment type="caution">
    <text evidence="19">The sequence shown here is derived from an EMBL/GenBank/DDBJ whole genome shotgun (WGS) entry which is preliminary data.</text>
</comment>
<evidence type="ECO:0000256" key="12">
    <source>
        <dbReference type="ARBA" id="ARBA00023180"/>
    </source>
</evidence>
<feature type="active site" description="Charge relay system" evidence="13">
    <location>
        <position position="335"/>
    </location>
</feature>
<dbReference type="PROSITE" id="PS00022">
    <property type="entry name" value="EGF_1"/>
    <property type="match status" value="1"/>
</dbReference>
<evidence type="ECO:0000256" key="5">
    <source>
        <dbReference type="ARBA" id="ARBA00022685"/>
    </source>
</evidence>
<feature type="active site" description="Charge relay system" evidence="13">
    <location>
        <position position="238"/>
    </location>
</feature>
<gene>
    <name evidence="19" type="ORF">IRJ41_016470</name>
</gene>
<dbReference type="AlphaFoldDB" id="A0A9W7X0K0"/>
<evidence type="ECO:0000259" key="16">
    <source>
        <dbReference type="PROSITE" id="PS50026"/>
    </source>
</evidence>
<evidence type="ECO:0000259" key="18">
    <source>
        <dbReference type="PROSITE" id="PS50998"/>
    </source>
</evidence>
<dbReference type="SUPFAM" id="SSF50494">
    <property type="entry name" value="Trypsin-like serine proteases"/>
    <property type="match status" value="1"/>
</dbReference>
<keyword evidence="20" id="KW-1185">Reference proteome</keyword>
<dbReference type="GO" id="GO:0005615">
    <property type="term" value="C:extracellular space"/>
    <property type="evidence" value="ECO:0007669"/>
    <property type="project" value="TreeGrafter"/>
</dbReference>
<keyword evidence="6" id="KW-0732">Signal</keyword>
<dbReference type="InterPro" id="IPR043504">
    <property type="entry name" value="Peptidase_S1_PA_chymotrypsin"/>
</dbReference>
<dbReference type="SMART" id="SM00069">
    <property type="entry name" value="GLA"/>
    <property type="match status" value="1"/>
</dbReference>
<keyword evidence="2" id="KW-0964">Secreted</keyword>
<dbReference type="InterPro" id="IPR050442">
    <property type="entry name" value="Peptidase_S1_coag_factors"/>
</dbReference>